<feature type="transmembrane region" description="Helical" evidence="6">
    <location>
        <begin position="209"/>
        <end position="228"/>
    </location>
</feature>
<evidence type="ECO:0000259" key="7">
    <source>
        <dbReference type="PROSITE" id="PS50850"/>
    </source>
</evidence>
<keyword evidence="5 6" id="KW-0472">Membrane</keyword>
<dbReference type="InterPro" id="IPR020846">
    <property type="entry name" value="MFS_dom"/>
</dbReference>
<keyword evidence="3 6" id="KW-0812">Transmembrane</keyword>
<feature type="domain" description="Major facilitator superfamily (MFS) profile" evidence="7">
    <location>
        <begin position="1"/>
        <end position="389"/>
    </location>
</feature>
<evidence type="ECO:0000313" key="9">
    <source>
        <dbReference type="Proteomes" id="UP001302274"/>
    </source>
</evidence>
<dbReference type="CDD" id="cd17324">
    <property type="entry name" value="MFS_NepI_like"/>
    <property type="match status" value="1"/>
</dbReference>
<dbReference type="PROSITE" id="PS50850">
    <property type="entry name" value="MFS"/>
    <property type="match status" value="1"/>
</dbReference>
<name>A0ABU5VZN4_9BACT</name>
<dbReference type="RefSeq" id="WP_323578797.1">
    <property type="nucleotide sequence ID" value="NZ_JAYGJQ010000003.1"/>
</dbReference>
<dbReference type="InterPro" id="IPR011701">
    <property type="entry name" value="MFS"/>
</dbReference>
<gene>
    <name evidence="8" type="ORF">SHI21_19380</name>
</gene>
<dbReference type="InterPro" id="IPR050189">
    <property type="entry name" value="MFS_Efflux_Transporters"/>
</dbReference>
<comment type="subcellular location">
    <subcellularLocation>
        <location evidence="1">Cell membrane</location>
        <topology evidence="1">Multi-pass membrane protein</topology>
    </subcellularLocation>
</comment>
<evidence type="ECO:0000313" key="8">
    <source>
        <dbReference type="EMBL" id="MEA9358407.1"/>
    </source>
</evidence>
<protein>
    <submittedName>
        <fullName evidence="8">MFS transporter</fullName>
    </submittedName>
</protein>
<accession>A0ABU5VZN4</accession>
<evidence type="ECO:0000256" key="4">
    <source>
        <dbReference type="ARBA" id="ARBA00022989"/>
    </source>
</evidence>
<organism evidence="8 9">
    <name type="scientific">Bacteriovorax antarcticus</name>
    <dbReference type="NCBI Taxonomy" id="3088717"/>
    <lineage>
        <taxon>Bacteria</taxon>
        <taxon>Pseudomonadati</taxon>
        <taxon>Bdellovibrionota</taxon>
        <taxon>Bacteriovoracia</taxon>
        <taxon>Bacteriovoracales</taxon>
        <taxon>Bacteriovoracaceae</taxon>
        <taxon>Bacteriovorax</taxon>
    </lineage>
</organism>
<dbReference type="Proteomes" id="UP001302274">
    <property type="component" value="Unassembled WGS sequence"/>
</dbReference>
<dbReference type="InterPro" id="IPR036259">
    <property type="entry name" value="MFS_trans_sf"/>
</dbReference>
<sequence>MKTSFEKSDKAHWSGIWALTLGVSGLMIAEFLPAGVLTPMASDLGITEGMAGQSVTATSVFAVLSSLSIAYLTRKYNRKDVLLLLSALLIISSGIAALTPNLPFLLFGRVLLGIALGGFWSMATAIAIRLVPTESVPKALSIIFGGASFSAVLAAPLGSYLGNIIGWRNVFLFAAAVGVIGFIWLFISLPSLKPKGEVKLRTILDVLKIPSFTPGLFAITLAFCGRFASITYLRPFLEQKTGLEGNSISVVFLAFDLSYFIGTLFATGMVKKNLRLTLFLPSIVLAICSIGLFFSGKILVPTVLLIVVLGAVFAPIPVSWSTWIAKTAPENTETAGGLYVAAVQFSAGIGAMLGGAIFDVSGPAGVFSLSSITWIFSAIVVLLFIKTPKYQNRGNEQLSIHV</sequence>
<dbReference type="Pfam" id="PF07690">
    <property type="entry name" value="MFS_1"/>
    <property type="match status" value="1"/>
</dbReference>
<evidence type="ECO:0000256" key="1">
    <source>
        <dbReference type="ARBA" id="ARBA00004651"/>
    </source>
</evidence>
<feature type="transmembrane region" description="Helical" evidence="6">
    <location>
        <begin position="364"/>
        <end position="385"/>
    </location>
</feature>
<feature type="transmembrane region" description="Helical" evidence="6">
    <location>
        <begin position="170"/>
        <end position="189"/>
    </location>
</feature>
<dbReference type="PANTHER" id="PTHR43124:SF5">
    <property type="entry name" value="PURINE RIBONUCLEOSIDE EFFLUX PUMP NEPI"/>
    <property type="match status" value="1"/>
</dbReference>
<feature type="transmembrane region" description="Helical" evidence="6">
    <location>
        <begin position="248"/>
        <end position="266"/>
    </location>
</feature>
<dbReference type="Gene3D" id="1.20.1250.20">
    <property type="entry name" value="MFS general substrate transporter like domains"/>
    <property type="match status" value="1"/>
</dbReference>
<feature type="transmembrane region" description="Helical" evidence="6">
    <location>
        <begin position="302"/>
        <end position="325"/>
    </location>
</feature>
<feature type="transmembrane region" description="Helical" evidence="6">
    <location>
        <begin position="140"/>
        <end position="158"/>
    </location>
</feature>
<keyword evidence="2" id="KW-1003">Cell membrane</keyword>
<evidence type="ECO:0000256" key="2">
    <source>
        <dbReference type="ARBA" id="ARBA00022475"/>
    </source>
</evidence>
<feature type="transmembrane region" description="Helical" evidence="6">
    <location>
        <begin position="278"/>
        <end position="296"/>
    </location>
</feature>
<keyword evidence="4 6" id="KW-1133">Transmembrane helix</keyword>
<feature type="transmembrane region" description="Helical" evidence="6">
    <location>
        <begin position="337"/>
        <end position="358"/>
    </location>
</feature>
<evidence type="ECO:0000256" key="6">
    <source>
        <dbReference type="SAM" id="Phobius"/>
    </source>
</evidence>
<feature type="transmembrane region" description="Helical" evidence="6">
    <location>
        <begin position="104"/>
        <end position="128"/>
    </location>
</feature>
<evidence type="ECO:0000256" key="5">
    <source>
        <dbReference type="ARBA" id="ARBA00023136"/>
    </source>
</evidence>
<keyword evidence="9" id="KW-1185">Reference proteome</keyword>
<dbReference type="SUPFAM" id="SSF103473">
    <property type="entry name" value="MFS general substrate transporter"/>
    <property type="match status" value="1"/>
</dbReference>
<feature type="transmembrane region" description="Helical" evidence="6">
    <location>
        <begin position="12"/>
        <end position="32"/>
    </location>
</feature>
<comment type="caution">
    <text evidence="8">The sequence shown here is derived from an EMBL/GenBank/DDBJ whole genome shotgun (WGS) entry which is preliminary data.</text>
</comment>
<feature type="transmembrane region" description="Helical" evidence="6">
    <location>
        <begin position="52"/>
        <end position="72"/>
    </location>
</feature>
<evidence type="ECO:0000256" key="3">
    <source>
        <dbReference type="ARBA" id="ARBA00022692"/>
    </source>
</evidence>
<feature type="transmembrane region" description="Helical" evidence="6">
    <location>
        <begin position="81"/>
        <end position="98"/>
    </location>
</feature>
<reference evidence="8 9" key="1">
    <citation type="submission" date="2023-11" db="EMBL/GenBank/DDBJ databases">
        <title>A Novel Polar Bacteriovorax (B. antarcticus) Isolated from the Biocrust in Antarctica.</title>
        <authorList>
            <person name="Mun W."/>
            <person name="Choi S.Y."/>
            <person name="Mitchell R.J."/>
        </authorList>
    </citation>
    <scope>NUCLEOTIDE SEQUENCE [LARGE SCALE GENOMIC DNA]</scope>
    <source>
        <strain evidence="8 9">PP10</strain>
    </source>
</reference>
<proteinExistence type="predicted"/>
<dbReference type="PANTHER" id="PTHR43124">
    <property type="entry name" value="PURINE EFFLUX PUMP PBUE"/>
    <property type="match status" value="1"/>
</dbReference>
<dbReference type="EMBL" id="JAYGJQ010000003">
    <property type="protein sequence ID" value="MEA9358407.1"/>
    <property type="molecule type" value="Genomic_DNA"/>
</dbReference>